<dbReference type="Pfam" id="PF05258">
    <property type="entry name" value="DciA"/>
    <property type="match status" value="1"/>
</dbReference>
<dbReference type="InterPro" id="IPR007922">
    <property type="entry name" value="DciA-like"/>
</dbReference>
<accession>D0UZD3</accession>
<keyword evidence="2" id="KW-0614">Plasmid</keyword>
<geneLocation type="plasmid" evidence="2">
    <name>pCQ3</name>
</geneLocation>
<dbReference type="EMBL" id="GQ983381">
    <property type="protein sequence ID" value="ACX85585.1"/>
    <property type="molecule type" value="Genomic_DNA"/>
</dbReference>
<gene>
    <name evidence="2" type="ORF">pCQ3.84</name>
</gene>
<organism evidence="2">
    <name type="scientific">Streptomyces sp. W9</name>
    <dbReference type="NCBI Taxonomy" id="682410"/>
    <lineage>
        <taxon>Bacteria</taxon>
        <taxon>Bacillati</taxon>
        <taxon>Actinomycetota</taxon>
        <taxon>Actinomycetes</taxon>
        <taxon>Kitasatosporales</taxon>
        <taxon>Streptomycetaceae</taxon>
        <taxon>Streptomyces</taxon>
    </lineage>
</organism>
<dbReference type="AlphaFoldDB" id="D0UZD3"/>
<feature type="region of interest" description="Disordered" evidence="1">
    <location>
        <begin position="28"/>
        <end position="51"/>
    </location>
</feature>
<feature type="compositionally biased region" description="Basic residues" evidence="1">
    <location>
        <begin position="239"/>
        <end position="250"/>
    </location>
</feature>
<evidence type="ECO:0000313" key="2">
    <source>
        <dbReference type="EMBL" id="ACX85585.1"/>
    </source>
</evidence>
<feature type="region of interest" description="Disordered" evidence="1">
    <location>
        <begin position="146"/>
        <end position="175"/>
    </location>
</feature>
<name>D0UZD3_9ACTN</name>
<dbReference type="RefSeq" id="WP_012840470.1">
    <property type="nucleotide sequence ID" value="NC_013449.1"/>
</dbReference>
<reference evidence="2" key="1">
    <citation type="journal article" date="2010" name="J. Bacteriol.">
        <title>Characterization of the replication, transfer, and plasmid/lytic phage cycle of the Streptomyces plasmid-phage pZL12.</title>
        <authorList>
            <person name="Zhong L."/>
            <person name="Cheng Q."/>
            <person name="Tian X."/>
            <person name="Zhao L."/>
            <person name="Qin Z."/>
        </authorList>
    </citation>
    <scope>NUCLEOTIDE SEQUENCE</scope>
    <source>
        <strain evidence="2">W9</strain>
        <plasmid evidence="2">pCQ3</plasmid>
    </source>
</reference>
<sequence>MTDQTPVQRPTLTGADLARDTLRAYARTAKTQPATKAPSRKRGITRGSGRDPVRAGSVIAAITDLPEWSGGVAGGIIADRWAELCPQYAGGLVTPVAYDPERGRLDLRPASAAYATQLRLLGGALAKQINDKLGEQRVRAIRVLAPSPTTGTAAGDRSSKASPVGPVRTREDAPAGFQDAHAAIQQVRIEREALTGEERRWSREPQSAFDQLVESGAAYHPATMTRRRSCEESRQAAIRAKKKAARQPAA</sequence>
<proteinExistence type="predicted"/>
<evidence type="ECO:0000256" key="1">
    <source>
        <dbReference type="SAM" id="MobiDB-lite"/>
    </source>
</evidence>
<protein>
    <submittedName>
        <fullName evidence="2">PCQ3_84</fullName>
    </submittedName>
</protein>
<feature type="region of interest" description="Disordered" evidence="1">
    <location>
        <begin position="216"/>
        <end position="250"/>
    </location>
</feature>